<reference evidence="4" key="1">
    <citation type="submission" date="2014-09" db="EMBL/GenBank/DDBJ databases">
        <title>Whole genome shotgun sequence of Streptomyces sp. NBRC 110027.</title>
        <authorList>
            <person name="Komaki H."/>
            <person name="Ichikawa N."/>
            <person name="Katano-Makiyama Y."/>
            <person name="Hosoyama A."/>
            <person name="Hashimoto M."/>
            <person name="Uohara A."/>
            <person name="Kitahashi Y."/>
            <person name="Ohji S."/>
            <person name="Kimura A."/>
            <person name="Yamazoe A."/>
            <person name="Igarashi Y."/>
            <person name="Fujita N."/>
        </authorList>
    </citation>
    <scope>NUCLEOTIDE SEQUENCE [LARGE SCALE GENOMIC DNA]</scope>
    <source>
        <strain evidence="4">NBRC 110027</strain>
    </source>
</reference>
<gene>
    <name evidence="3" type="ORF">TPA0598_03_06430</name>
</gene>
<proteinExistence type="predicted"/>
<evidence type="ECO:0000256" key="1">
    <source>
        <dbReference type="SAM" id="SignalP"/>
    </source>
</evidence>
<organism evidence="3 4">
    <name type="scientific">Streptomyces lydicamycinicus</name>
    <dbReference type="NCBI Taxonomy" id="1546107"/>
    <lineage>
        <taxon>Bacteria</taxon>
        <taxon>Bacillati</taxon>
        <taxon>Actinomycetota</taxon>
        <taxon>Actinomycetes</taxon>
        <taxon>Kitasatosporales</taxon>
        <taxon>Streptomycetaceae</taxon>
        <taxon>Streptomyces</taxon>
    </lineage>
</organism>
<name>A0A0P4R5K2_9ACTN</name>
<feature type="domain" description="AMIN-like" evidence="2">
    <location>
        <begin position="60"/>
        <end position="189"/>
    </location>
</feature>
<dbReference type="Pfam" id="PF24837">
    <property type="entry name" value="AMIN-like"/>
    <property type="match status" value="1"/>
</dbReference>
<accession>A0A0P4R5K2</accession>
<keyword evidence="4" id="KW-1185">Reference proteome</keyword>
<dbReference type="AlphaFoldDB" id="A0A0P4R5K2"/>
<dbReference type="RefSeq" id="WP_042153313.1">
    <property type="nucleotide sequence ID" value="NZ_BBNO01000003.1"/>
</dbReference>
<dbReference type="OrthoDB" id="3393679at2"/>
<reference evidence="3 4" key="2">
    <citation type="journal article" date="2015" name="Stand. Genomic Sci.">
        <title>Draft genome sequence of marine-derived Streptomyces sp. TP-A0598, a producer of anti-MRSA antibiotic lydicamycins.</title>
        <authorList>
            <person name="Komaki H."/>
            <person name="Ichikawa N."/>
            <person name="Hosoyama A."/>
            <person name="Fujita N."/>
            <person name="Igarashi Y."/>
        </authorList>
    </citation>
    <scope>NUCLEOTIDE SEQUENCE [LARGE SCALE GENOMIC DNA]</scope>
    <source>
        <strain evidence="3 4">NBRC 110027</strain>
    </source>
</reference>
<comment type="caution">
    <text evidence="3">The sequence shown here is derived from an EMBL/GenBank/DDBJ whole genome shotgun (WGS) entry which is preliminary data.</text>
</comment>
<dbReference type="EMBL" id="BBNO01000003">
    <property type="protein sequence ID" value="GAO08182.1"/>
    <property type="molecule type" value="Genomic_DNA"/>
</dbReference>
<keyword evidence="1" id="KW-0732">Signal</keyword>
<dbReference type="InterPro" id="IPR056303">
    <property type="entry name" value="AMIN-like"/>
</dbReference>
<dbReference type="Proteomes" id="UP000048965">
    <property type="component" value="Unassembled WGS sequence"/>
</dbReference>
<evidence type="ECO:0000259" key="2">
    <source>
        <dbReference type="Pfam" id="PF24837"/>
    </source>
</evidence>
<protein>
    <recommendedName>
        <fullName evidence="2">AMIN-like domain-containing protein</fullName>
    </recommendedName>
</protein>
<feature type="chain" id="PRO_5006068425" description="AMIN-like domain-containing protein" evidence="1">
    <location>
        <begin position="28"/>
        <end position="191"/>
    </location>
</feature>
<feature type="signal peptide" evidence="1">
    <location>
        <begin position="1"/>
        <end position="27"/>
    </location>
</feature>
<evidence type="ECO:0000313" key="4">
    <source>
        <dbReference type="Proteomes" id="UP000048965"/>
    </source>
</evidence>
<sequence length="191" mass="19406">MRRLGTVAAAFVLAGVGVAGTAGVAGAATGPVGEAAPATACSTVWGSGNKSATDANAMPLKNVKTSRNACYDRMVFDIGGAGGKVGYHVGYVDAFHQDGSGEKIPVKGGAILEVFVSAPSHDPATGKQTYAGTAGKPLPGVNLAGYRTFKDTKFGASFEGQTQVGLGVRAKLPFRVQQSGHELIVDVAHTW</sequence>
<evidence type="ECO:0000313" key="3">
    <source>
        <dbReference type="EMBL" id="GAO08182.1"/>
    </source>
</evidence>